<dbReference type="EMBL" id="JAJGAK010000002">
    <property type="protein sequence ID" value="MCC8363401.1"/>
    <property type="molecule type" value="Genomic_DNA"/>
</dbReference>
<comment type="caution">
    <text evidence="2">The sequence shown here is derived from an EMBL/GenBank/DDBJ whole genome shotgun (WGS) entry which is preliminary data.</text>
</comment>
<name>A0ABS8JIK0_9GAMM</name>
<feature type="transmembrane region" description="Helical" evidence="1">
    <location>
        <begin position="172"/>
        <end position="192"/>
    </location>
</feature>
<feature type="transmembrane region" description="Helical" evidence="1">
    <location>
        <begin position="212"/>
        <end position="243"/>
    </location>
</feature>
<gene>
    <name evidence="2" type="ORF">LK996_09985</name>
</gene>
<reference evidence="2" key="1">
    <citation type="submission" date="2021-10" db="EMBL/GenBank/DDBJ databases">
        <authorList>
            <person name="Lyu M."/>
            <person name="Wang X."/>
            <person name="Meng X."/>
            <person name="Xu K."/>
        </authorList>
    </citation>
    <scope>NUCLEOTIDE SEQUENCE</scope>
    <source>
        <strain evidence="2">A6</strain>
    </source>
</reference>
<feature type="transmembrane region" description="Helical" evidence="1">
    <location>
        <begin position="250"/>
        <end position="279"/>
    </location>
</feature>
<feature type="transmembrane region" description="Helical" evidence="1">
    <location>
        <begin position="58"/>
        <end position="83"/>
    </location>
</feature>
<sequence length="296" mass="31122">MATRMTSPLAGFGWLRNAVNVGARKPGTLLLAALLLFLVSMIPSLITMPIQLGMPGDMMAFVGAMVIAFIAGLALSPVLAGFLQVVDAIERGQPVRARDVFAAYRNGVAMPSIVFGLVMMVLYVVVIAVAILTAATGIGDFFLSRFTDGAIAAPQLEPEVVQAGMWRMVGTMFALMLPVSGIWAIGFGQIAIGRRGVGEALVDGVTGAFKNLVPMLILALAITVGGIVLVLLFGLVLIVLGAIASFVHEYVAFAVIVPLYFAFAMAVYVVSFALAYFFWRDVCAADAGPDLATAEV</sequence>
<dbReference type="RefSeq" id="WP_230527028.1">
    <property type="nucleotide sequence ID" value="NZ_JAJGAK010000002.1"/>
</dbReference>
<keyword evidence="1" id="KW-0472">Membrane</keyword>
<keyword evidence="1" id="KW-1133">Transmembrane helix</keyword>
<protein>
    <recommendedName>
        <fullName evidence="4">Glycerophosphoryl diester phosphodiesterase membrane domain-containing protein</fullName>
    </recommendedName>
</protein>
<feature type="transmembrane region" description="Helical" evidence="1">
    <location>
        <begin position="28"/>
        <end position="46"/>
    </location>
</feature>
<evidence type="ECO:0000313" key="2">
    <source>
        <dbReference type="EMBL" id="MCC8363401.1"/>
    </source>
</evidence>
<accession>A0ABS8JIK0</accession>
<evidence type="ECO:0000313" key="3">
    <source>
        <dbReference type="Proteomes" id="UP001165293"/>
    </source>
</evidence>
<organism evidence="2 3">
    <name type="scientific">Noviluteimonas lactosilytica</name>
    <dbReference type="NCBI Taxonomy" id="2888523"/>
    <lineage>
        <taxon>Bacteria</taxon>
        <taxon>Pseudomonadati</taxon>
        <taxon>Pseudomonadota</taxon>
        <taxon>Gammaproteobacteria</taxon>
        <taxon>Lysobacterales</taxon>
        <taxon>Lysobacteraceae</taxon>
        <taxon>Noviluteimonas</taxon>
    </lineage>
</organism>
<keyword evidence="1" id="KW-0812">Transmembrane</keyword>
<feature type="transmembrane region" description="Helical" evidence="1">
    <location>
        <begin position="113"/>
        <end position="135"/>
    </location>
</feature>
<keyword evidence="3" id="KW-1185">Reference proteome</keyword>
<evidence type="ECO:0000256" key="1">
    <source>
        <dbReference type="SAM" id="Phobius"/>
    </source>
</evidence>
<proteinExistence type="predicted"/>
<dbReference type="Proteomes" id="UP001165293">
    <property type="component" value="Unassembled WGS sequence"/>
</dbReference>
<evidence type="ECO:0008006" key="4">
    <source>
        <dbReference type="Google" id="ProtNLM"/>
    </source>
</evidence>